<evidence type="ECO:0000313" key="10">
    <source>
        <dbReference type="EMBL" id="MQT79789.1"/>
    </source>
</evidence>
<evidence type="ECO:0000313" key="12">
    <source>
        <dbReference type="Proteomes" id="UP000443000"/>
    </source>
</evidence>
<evidence type="ECO:0000313" key="9">
    <source>
        <dbReference type="EMBL" id="MQT26933.1"/>
    </source>
</evidence>
<comment type="caution">
    <text evidence="10">The sequence shown here is derived from an EMBL/GenBank/DDBJ whole genome shotgun (WGS) entry which is preliminary data.</text>
</comment>
<feature type="domain" description="Intradiol ring-cleavage dioxygenases" evidence="7">
    <location>
        <begin position="129"/>
        <end position="274"/>
    </location>
</feature>
<gene>
    <name evidence="11" type="ORF">GHN41_19020</name>
    <name evidence="10" type="ORF">GHN86_06870</name>
    <name evidence="9" type="ORF">GHN94_14000</name>
</gene>
<keyword evidence="13" id="KW-1185">Reference proteome</keyword>
<dbReference type="SUPFAM" id="SSF49482">
    <property type="entry name" value="Aromatic compound dioxygenase"/>
    <property type="match status" value="1"/>
</dbReference>
<keyword evidence="6" id="KW-0408">Iron</keyword>
<dbReference type="EMBL" id="WIWC01000007">
    <property type="protein sequence ID" value="MQT79789.1"/>
    <property type="molecule type" value="Genomic_DNA"/>
</dbReference>
<sequence length="277" mass="30075">MRNLDEMTITQAVLAKNSGIGDARLCEIMTSLVQNLHAFAREIKLTETEWQRGIDFLAQAGAANTADRQQFALISHVLGLSTLVLAQNDRKPVGCTETAAFHVTPEQAPVLLDAGADFGADSNTAKGYLQGAVLDVQGHAIPHAVLEVHRACPHDNGAIDRALLPVDEGGRYHLCTALPDNQHIPHDSPAGQLLAALNRPHWRPAHFKFTVGATGYQRLTTHVFRAGDPYLDADPLFGVRSSLITEWQWHSGGMTPAGTVSNDPFYTLAFDFVLAKE</sequence>
<dbReference type="Pfam" id="PF00775">
    <property type="entry name" value="Dioxygenase_C"/>
    <property type="match status" value="1"/>
</dbReference>
<evidence type="ECO:0000256" key="2">
    <source>
        <dbReference type="ARBA" id="ARBA00007825"/>
    </source>
</evidence>
<name>A0A6A7YWX4_9PSED</name>
<proteinExistence type="inferred from homology"/>
<evidence type="ECO:0000256" key="6">
    <source>
        <dbReference type="ARBA" id="ARBA00023004"/>
    </source>
</evidence>
<dbReference type="OrthoDB" id="9800887at2"/>
<protein>
    <submittedName>
        <fullName evidence="10">6-chlorohydroxyquinol-1,2-dioxygenase</fullName>
    </submittedName>
</protein>
<dbReference type="InterPro" id="IPR000627">
    <property type="entry name" value="Intradiol_dOase_C"/>
</dbReference>
<feature type="domain" description="Catechol dioxygenase N-terminal" evidence="8">
    <location>
        <begin position="22"/>
        <end position="95"/>
    </location>
</feature>
<dbReference type="InterPro" id="IPR007535">
    <property type="entry name" value="Catechol_dOase_N"/>
</dbReference>
<dbReference type="Proteomes" id="UP000443000">
    <property type="component" value="Unassembled WGS sequence"/>
</dbReference>
<evidence type="ECO:0000256" key="5">
    <source>
        <dbReference type="ARBA" id="ARBA00023002"/>
    </source>
</evidence>
<dbReference type="AlphaFoldDB" id="A0A6A7YWX4"/>
<dbReference type="EMBL" id="WIVT01000028">
    <property type="protein sequence ID" value="MQU18524.1"/>
    <property type="molecule type" value="Genomic_DNA"/>
</dbReference>
<dbReference type="GO" id="GO:0009712">
    <property type="term" value="P:catechol-containing compound metabolic process"/>
    <property type="evidence" value="ECO:0007669"/>
    <property type="project" value="InterPro"/>
</dbReference>
<dbReference type="Proteomes" id="UP000713985">
    <property type="component" value="Unassembled WGS sequence"/>
</dbReference>
<comment type="similarity">
    <text evidence="2">Belongs to the intradiol ring-cleavage dioxygenase family.</text>
</comment>
<dbReference type="Gene3D" id="2.60.130.10">
    <property type="entry name" value="Aromatic compound dioxygenase"/>
    <property type="match status" value="1"/>
</dbReference>
<dbReference type="PANTHER" id="PTHR33711:SF7">
    <property type="entry name" value="INTRADIOL RING-CLEAVAGE DIOXYGENASES DOMAIN-CONTAINING PROTEIN-RELATED"/>
    <property type="match status" value="1"/>
</dbReference>
<evidence type="ECO:0000256" key="4">
    <source>
        <dbReference type="ARBA" id="ARBA00022964"/>
    </source>
</evidence>
<accession>A0A6A7YWX4</accession>
<evidence type="ECO:0000313" key="11">
    <source>
        <dbReference type="EMBL" id="MQU18524.1"/>
    </source>
</evidence>
<dbReference type="InterPro" id="IPR015889">
    <property type="entry name" value="Intradiol_dOase_core"/>
</dbReference>
<dbReference type="EMBL" id="WIWP01000023">
    <property type="protein sequence ID" value="MQT26933.1"/>
    <property type="molecule type" value="Genomic_DNA"/>
</dbReference>
<evidence type="ECO:0000313" key="13">
    <source>
        <dbReference type="Proteomes" id="UP000713985"/>
    </source>
</evidence>
<evidence type="ECO:0000259" key="8">
    <source>
        <dbReference type="Pfam" id="PF04444"/>
    </source>
</evidence>
<evidence type="ECO:0000256" key="3">
    <source>
        <dbReference type="ARBA" id="ARBA00022723"/>
    </source>
</evidence>
<evidence type="ECO:0000256" key="1">
    <source>
        <dbReference type="ARBA" id="ARBA00001965"/>
    </source>
</evidence>
<dbReference type="GO" id="GO:0008199">
    <property type="term" value="F:ferric iron binding"/>
    <property type="evidence" value="ECO:0007669"/>
    <property type="project" value="InterPro"/>
</dbReference>
<dbReference type="Pfam" id="PF04444">
    <property type="entry name" value="Dioxygenase_N"/>
    <property type="match status" value="1"/>
</dbReference>
<dbReference type="RefSeq" id="WP_153386288.1">
    <property type="nucleotide sequence ID" value="NZ_WIVT01000028.1"/>
</dbReference>
<dbReference type="InterPro" id="IPR050770">
    <property type="entry name" value="Intradiol_RC_Dioxygenase"/>
</dbReference>
<keyword evidence="3" id="KW-0479">Metal-binding</keyword>
<keyword evidence="4 10" id="KW-0223">Dioxygenase</keyword>
<reference evidence="12 13" key="1">
    <citation type="submission" date="2019-10" db="EMBL/GenBank/DDBJ databases">
        <title>Evaluation of single-gene subtyping targets for Pseudomonas.</title>
        <authorList>
            <person name="Reichler S.J."/>
            <person name="Orsi R.H."/>
            <person name="Wiedmann M."/>
            <person name="Martin N.H."/>
            <person name="Murphy S.I."/>
        </authorList>
    </citation>
    <scope>NUCLEOTIDE SEQUENCE</scope>
    <source>
        <strain evidence="9 13">FSL R10-0802</strain>
        <strain evidence="11 12">FSL R10-1594</strain>
        <strain evidence="10">FSL R10-2339</strain>
    </source>
</reference>
<dbReference type="GO" id="GO:0018576">
    <property type="term" value="F:catechol 1,2-dioxygenase activity"/>
    <property type="evidence" value="ECO:0007669"/>
    <property type="project" value="InterPro"/>
</dbReference>
<comment type="cofactor">
    <cofactor evidence="1">
        <name>Fe(3+)</name>
        <dbReference type="ChEBI" id="CHEBI:29034"/>
    </cofactor>
</comment>
<evidence type="ECO:0000259" key="7">
    <source>
        <dbReference type="Pfam" id="PF00775"/>
    </source>
</evidence>
<keyword evidence="5" id="KW-0560">Oxidoreductase</keyword>
<organism evidence="10">
    <name type="scientific">Pseudomonas helleri</name>
    <dbReference type="NCBI Taxonomy" id="1608996"/>
    <lineage>
        <taxon>Bacteria</taxon>
        <taxon>Pseudomonadati</taxon>
        <taxon>Pseudomonadota</taxon>
        <taxon>Gammaproteobacteria</taxon>
        <taxon>Pseudomonadales</taxon>
        <taxon>Pseudomonadaceae</taxon>
        <taxon>Pseudomonas</taxon>
    </lineage>
</organism>
<dbReference type="PANTHER" id="PTHR33711">
    <property type="entry name" value="DIOXYGENASE, PUTATIVE (AFU_ORTHOLOGUE AFUA_2G02910)-RELATED"/>
    <property type="match status" value="1"/>
</dbReference>